<gene>
    <name evidence="1" type="ORF">AVDCRST_MAG70-358</name>
</gene>
<proteinExistence type="predicted"/>
<accession>A0A6J4U9J8</accession>
<evidence type="ECO:0000313" key="1">
    <source>
        <dbReference type="EMBL" id="CAA9544033.1"/>
    </source>
</evidence>
<protein>
    <submittedName>
        <fullName evidence="1">Uncharacterized protein</fullName>
    </submittedName>
</protein>
<dbReference type="AlphaFoldDB" id="A0A6J4U9J8"/>
<sequence length="128" mass="13641">MTTTNATVLFTNEPRAYRETLALAVAATHPHLDALAFEPADLEREMATRHPVLVVSSEPGALASVGAPSWVLLYRDGARMVVVRIDGEESVRSDLDLDGLLALVDQVVPAPVPPPSPPFSLGKSPSFV</sequence>
<reference evidence="1" key="1">
    <citation type="submission" date="2020-02" db="EMBL/GenBank/DDBJ databases">
        <authorList>
            <person name="Meier V. D."/>
        </authorList>
    </citation>
    <scope>NUCLEOTIDE SEQUENCE</scope>
    <source>
        <strain evidence="1">AVDCRST_MAG70</strain>
    </source>
</reference>
<name>A0A6J4U9J8_9BACT</name>
<dbReference type="EMBL" id="CADCWH010000055">
    <property type="protein sequence ID" value="CAA9544033.1"/>
    <property type="molecule type" value="Genomic_DNA"/>
</dbReference>
<organism evidence="1">
    <name type="scientific">uncultured Thermomicrobiales bacterium</name>
    <dbReference type="NCBI Taxonomy" id="1645740"/>
    <lineage>
        <taxon>Bacteria</taxon>
        <taxon>Pseudomonadati</taxon>
        <taxon>Thermomicrobiota</taxon>
        <taxon>Thermomicrobia</taxon>
        <taxon>Thermomicrobiales</taxon>
        <taxon>environmental samples</taxon>
    </lineage>
</organism>